<dbReference type="Pfam" id="PF02298">
    <property type="entry name" value="Cu_bind_like"/>
    <property type="match status" value="1"/>
</dbReference>
<dbReference type="GO" id="GO:0009055">
    <property type="term" value="F:electron transfer activity"/>
    <property type="evidence" value="ECO:0007669"/>
    <property type="project" value="InterPro"/>
</dbReference>
<dbReference type="EMBL" id="VIEB01000178">
    <property type="protein sequence ID" value="TQE02291.1"/>
    <property type="molecule type" value="Genomic_DNA"/>
</dbReference>
<evidence type="ECO:0000313" key="3">
    <source>
        <dbReference type="Proteomes" id="UP000315295"/>
    </source>
</evidence>
<evidence type="ECO:0000313" key="2">
    <source>
        <dbReference type="EMBL" id="TQE02291.1"/>
    </source>
</evidence>
<keyword evidence="3" id="KW-1185">Reference proteome</keyword>
<dbReference type="InterPro" id="IPR003245">
    <property type="entry name" value="Phytocyanin_dom"/>
</dbReference>
<dbReference type="AlphaFoldDB" id="A0A540MU53"/>
<dbReference type="SUPFAM" id="SSF49503">
    <property type="entry name" value="Cupredoxins"/>
    <property type="match status" value="1"/>
</dbReference>
<gene>
    <name evidence="2" type="ORF">C1H46_012060</name>
</gene>
<name>A0A540MU53_MALBA</name>
<dbReference type="Proteomes" id="UP000315295">
    <property type="component" value="Unassembled WGS sequence"/>
</dbReference>
<sequence>MRKDMGSRRDINMMMACLVVWRWLALIHLLFNWTETWDHNVREIATNEEYDSCSSDPGIVLGPGVRTVLNSTTSRFFICTVGDHREQGQKVSITVGSPTTSSLLAPPPPSSHASSLTTTTLRTFVGLIPTLVAVISFVA</sequence>
<comment type="caution">
    <text evidence="2">The sequence shown here is derived from an EMBL/GenBank/DDBJ whole genome shotgun (WGS) entry which is preliminary data.</text>
</comment>
<organism evidence="2 3">
    <name type="scientific">Malus baccata</name>
    <name type="common">Siberian crab apple</name>
    <name type="synonym">Pyrus baccata</name>
    <dbReference type="NCBI Taxonomy" id="106549"/>
    <lineage>
        <taxon>Eukaryota</taxon>
        <taxon>Viridiplantae</taxon>
        <taxon>Streptophyta</taxon>
        <taxon>Embryophyta</taxon>
        <taxon>Tracheophyta</taxon>
        <taxon>Spermatophyta</taxon>
        <taxon>Magnoliopsida</taxon>
        <taxon>eudicotyledons</taxon>
        <taxon>Gunneridae</taxon>
        <taxon>Pentapetalae</taxon>
        <taxon>rosids</taxon>
        <taxon>fabids</taxon>
        <taxon>Rosales</taxon>
        <taxon>Rosaceae</taxon>
        <taxon>Amygdaloideae</taxon>
        <taxon>Maleae</taxon>
        <taxon>Malus</taxon>
    </lineage>
</organism>
<reference evidence="2 3" key="1">
    <citation type="journal article" date="2019" name="G3 (Bethesda)">
        <title>Sequencing of a Wild Apple (Malus baccata) Genome Unravels the Differences Between Cultivated and Wild Apple Species Regarding Disease Resistance and Cold Tolerance.</title>
        <authorList>
            <person name="Chen X."/>
        </authorList>
    </citation>
    <scope>NUCLEOTIDE SEQUENCE [LARGE SCALE GENOMIC DNA]</scope>
    <source>
        <strain evidence="3">cv. Shandingzi</strain>
        <tissue evidence="2">Leaves</tissue>
    </source>
</reference>
<dbReference type="Gene3D" id="2.60.40.420">
    <property type="entry name" value="Cupredoxins - blue copper proteins"/>
    <property type="match status" value="1"/>
</dbReference>
<proteinExistence type="predicted"/>
<protein>
    <recommendedName>
        <fullName evidence="1">Phytocyanin domain-containing protein</fullName>
    </recommendedName>
</protein>
<feature type="domain" description="Phytocyanin" evidence="1">
    <location>
        <begin position="1"/>
        <end position="97"/>
    </location>
</feature>
<evidence type="ECO:0000259" key="1">
    <source>
        <dbReference type="PROSITE" id="PS51485"/>
    </source>
</evidence>
<dbReference type="InterPro" id="IPR008972">
    <property type="entry name" value="Cupredoxin"/>
</dbReference>
<dbReference type="PROSITE" id="PS51485">
    <property type="entry name" value="PHYTOCYANIN"/>
    <property type="match status" value="1"/>
</dbReference>
<accession>A0A540MU53</accession>